<dbReference type="GO" id="GO:0005634">
    <property type="term" value="C:nucleus"/>
    <property type="evidence" value="ECO:0007669"/>
    <property type="project" value="UniProtKB-SubCell"/>
</dbReference>
<dbReference type="SUPFAM" id="SSF46689">
    <property type="entry name" value="Homeodomain-like"/>
    <property type="match status" value="1"/>
</dbReference>
<dbReference type="SMART" id="SM00389">
    <property type="entry name" value="HOX"/>
    <property type="match status" value="1"/>
</dbReference>
<proteinExistence type="inferred from homology"/>
<dbReference type="OrthoDB" id="6159439at2759"/>
<protein>
    <submittedName>
        <fullName evidence="10">H2.0-like homeobox protein</fullName>
    </submittedName>
</protein>
<evidence type="ECO:0000256" key="6">
    <source>
        <dbReference type="RuleBase" id="RU000682"/>
    </source>
</evidence>
<keyword evidence="9" id="KW-1185">Reference proteome</keyword>
<evidence type="ECO:0000256" key="5">
    <source>
        <dbReference type="PROSITE-ProRule" id="PRU00108"/>
    </source>
</evidence>
<dbReference type="InParanoid" id="A0A1S3HWK9"/>
<dbReference type="GO" id="GO:0000981">
    <property type="term" value="F:DNA-binding transcription factor activity, RNA polymerase II-specific"/>
    <property type="evidence" value="ECO:0007669"/>
    <property type="project" value="InterPro"/>
</dbReference>
<dbReference type="RefSeq" id="XP_013390420.1">
    <property type="nucleotide sequence ID" value="XM_013534966.2"/>
</dbReference>
<dbReference type="PROSITE" id="PS50071">
    <property type="entry name" value="HOMEOBOX_2"/>
    <property type="match status" value="1"/>
</dbReference>
<evidence type="ECO:0000259" key="8">
    <source>
        <dbReference type="PROSITE" id="PS50071"/>
    </source>
</evidence>
<sequence>MCKAAMDQRSFPRLWPSFGHDMTGTTCSSSLNFNFVNGIKDGLDVRRNHFVQTNELGLEKQLNEKRCLKESFAVSRDMKGFGNIPPSLMPLLLYSGYNWTTQATVGIRSRDLKFGIDRIVFNESGGEPTFKADHFHPGKALYNQHYFLPPEKWVAGGRESVMASPYTFPLSDQVGSRQRIFDTKCFGPSVFPGPYSVIGRHTDPFAIAATSGRRKRSWTRAVFSSLQRKGLEKRFELQKYVSKNDRRQIAAMLGLTDAQVKVWFQNRRMKWRQAKEKEERHLEKNETETTKDDGGKIPITQSLPS</sequence>
<dbReference type="InterPro" id="IPR001356">
    <property type="entry name" value="HD"/>
</dbReference>
<feature type="domain" description="Homeobox" evidence="8">
    <location>
        <begin position="214"/>
        <end position="274"/>
    </location>
</feature>
<organism evidence="9 10">
    <name type="scientific">Lingula anatina</name>
    <name type="common">Brachiopod</name>
    <name type="synonym">Lingula unguis</name>
    <dbReference type="NCBI Taxonomy" id="7574"/>
    <lineage>
        <taxon>Eukaryota</taxon>
        <taxon>Metazoa</taxon>
        <taxon>Spiralia</taxon>
        <taxon>Lophotrochozoa</taxon>
        <taxon>Brachiopoda</taxon>
        <taxon>Linguliformea</taxon>
        <taxon>Lingulata</taxon>
        <taxon>Lingulida</taxon>
        <taxon>Linguloidea</taxon>
        <taxon>Lingulidae</taxon>
        <taxon>Lingula</taxon>
    </lineage>
</organism>
<evidence type="ECO:0000256" key="1">
    <source>
        <dbReference type="ARBA" id="ARBA00023125"/>
    </source>
</evidence>
<dbReference type="PANTHER" id="PTHR46808">
    <property type="entry name" value="H2.0-LIKE HOMEOBOX PROTEIN"/>
    <property type="match status" value="1"/>
</dbReference>
<evidence type="ECO:0000256" key="4">
    <source>
        <dbReference type="ARBA" id="ARBA00038504"/>
    </source>
</evidence>
<keyword evidence="3 5" id="KW-0539">Nucleus</keyword>
<feature type="compositionally biased region" description="Basic and acidic residues" evidence="7">
    <location>
        <begin position="274"/>
        <end position="295"/>
    </location>
</feature>
<dbReference type="Proteomes" id="UP000085678">
    <property type="component" value="Unplaced"/>
</dbReference>
<feature type="DNA-binding region" description="Homeobox" evidence="5">
    <location>
        <begin position="216"/>
        <end position="275"/>
    </location>
</feature>
<comment type="similarity">
    <text evidence="4">Belongs to the H2.0 homeobox family.</text>
</comment>
<dbReference type="InterPro" id="IPR000047">
    <property type="entry name" value="HTH_motif"/>
</dbReference>
<keyword evidence="2 5" id="KW-0371">Homeobox</keyword>
<gene>
    <name evidence="10" type="primary">LOC106158856</name>
</gene>
<dbReference type="CDD" id="cd00086">
    <property type="entry name" value="homeodomain"/>
    <property type="match status" value="1"/>
</dbReference>
<keyword evidence="1 5" id="KW-0238">DNA-binding</keyword>
<dbReference type="PROSITE" id="PS00027">
    <property type="entry name" value="HOMEOBOX_1"/>
    <property type="match status" value="1"/>
</dbReference>
<evidence type="ECO:0000256" key="2">
    <source>
        <dbReference type="ARBA" id="ARBA00023155"/>
    </source>
</evidence>
<dbReference type="PRINTS" id="PR00024">
    <property type="entry name" value="HOMEOBOX"/>
</dbReference>
<dbReference type="KEGG" id="lak:106158856"/>
<dbReference type="PANTHER" id="PTHR46808:SF1">
    <property type="entry name" value="H2.0-LIKE HOMEOBOX PROTEIN"/>
    <property type="match status" value="1"/>
</dbReference>
<dbReference type="AlphaFoldDB" id="A0A1S3HWK9"/>
<feature type="region of interest" description="Disordered" evidence="7">
    <location>
        <begin position="274"/>
        <end position="305"/>
    </location>
</feature>
<dbReference type="Pfam" id="PF00046">
    <property type="entry name" value="Homeodomain"/>
    <property type="match status" value="1"/>
</dbReference>
<dbReference type="InterPro" id="IPR052497">
    <property type="entry name" value="H2.0_Homeobox_TF"/>
</dbReference>
<accession>A0A1S3HWK9</accession>
<dbReference type="GO" id="GO:0043565">
    <property type="term" value="F:sequence-specific DNA binding"/>
    <property type="evidence" value="ECO:0007669"/>
    <property type="project" value="TreeGrafter"/>
</dbReference>
<dbReference type="InterPro" id="IPR020479">
    <property type="entry name" value="HD_metazoa"/>
</dbReference>
<evidence type="ECO:0000256" key="7">
    <source>
        <dbReference type="SAM" id="MobiDB-lite"/>
    </source>
</evidence>
<evidence type="ECO:0000313" key="10">
    <source>
        <dbReference type="RefSeq" id="XP_013390420.1"/>
    </source>
</evidence>
<dbReference type="PRINTS" id="PR00031">
    <property type="entry name" value="HTHREPRESSR"/>
</dbReference>
<dbReference type="InterPro" id="IPR017970">
    <property type="entry name" value="Homeobox_CS"/>
</dbReference>
<reference evidence="10" key="1">
    <citation type="submission" date="2025-08" db="UniProtKB">
        <authorList>
            <consortium name="RefSeq"/>
        </authorList>
    </citation>
    <scope>IDENTIFICATION</scope>
    <source>
        <tissue evidence="10">Gonads</tissue>
    </source>
</reference>
<name>A0A1S3HWK9_LINAN</name>
<dbReference type="Gene3D" id="1.10.10.60">
    <property type="entry name" value="Homeodomain-like"/>
    <property type="match status" value="1"/>
</dbReference>
<evidence type="ECO:0000256" key="3">
    <source>
        <dbReference type="ARBA" id="ARBA00023242"/>
    </source>
</evidence>
<dbReference type="InterPro" id="IPR009057">
    <property type="entry name" value="Homeodomain-like_sf"/>
</dbReference>
<evidence type="ECO:0000313" key="9">
    <source>
        <dbReference type="Proteomes" id="UP000085678"/>
    </source>
</evidence>
<dbReference type="GeneID" id="106158856"/>
<comment type="subcellular location">
    <subcellularLocation>
        <location evidence="5 6">Nucleus</location>
    </subcellularLocation>
</comment>